<accession>A0A1A9KC37</accession>
<dbReference type="RefSeq" id="WP_064583110.1">
    <property type="nucleotide sequence ID" value="NZ_CP015878.1"/>
</dbReference>
<reference evidence="1 2" key="1">
    <citation type="submission" date="2016-05" db="EMBL/GenBank/DDBJ databases">
        <title>Genome Sequence of Pseudomonas citronellolis Strain SJTE-3, an Estrogens and Persistent Organic Pollutants degradation strain.</title>
        <authorList>
            <person name="Liang R."/>
        </authorList>
    </citation>
    <scope>NUCLEOTIDE SEQUENCE [LARGE SCALE GENOMIC DNA]</scope>
    <source>
        <strain evidence="1 2">SJTE-3</strain>
    </source>
</reference>
<dbReference type="Proteomes" id="UP000077748">
    <property type="component" value="Chromosome"/>
</dbReference>
<gene>
    <name evidence="1" type="ORF">A9C11_14985</name>
</gene>
<dbReference type="AlphaFoldDB" id="A0A1A9KC37"/>
<dbReference type="EMBL" id="CP015878">
    <property type="protein sequence ID" value="ANI15207.1"/>
    <property type="molecule type" value="Genomic_DNA"/>
</dbReference>
<organism evidence="1 2">
    <name type="scientific">Pseudomonas citronellolis</name>
    <dbReference type="NCBI Taxonomy" id="53408"/>
    <lineage>
        <taxon>Bacteria</taxon>
        <taxon>Pseudomonadati</taxon>
        <taxon>Pseudomonadota</taxon>
        <taxon>Gammaproteobacteria</taxon>
        <taxon>Pseudomonadales</taxon>
        <taxon>Pseudomonadaceae</taxon>
        <taxon>Pseudomonas</taxon>
    </lineage>
</organism>
<dbReference type="Pfam" id="PF13557">
    <property type="entry name" value="Phenol_MetA_deg"/>
    <property type="match status" value="1"/>
</dbReference>
<name>A0A1A9KC37_9PSED</name>
<sequence>MRRESLLLAGCLLFGTGQGWAVENGAGFYLLGSRGPMAGVLPSPGLYLQNDFYRYSGSAGASRDFPLNGKVVAGIDVETWLAMPTLLWSTSAQLLGGNLGLSWSQPLGGPGLDVDAELTGPQGGRFASDVHASNYTYGDPVLAAFLGWHRGNFHWQGGVSLNVPAGDYDDQALANLAFHHWGADPFAALTWFDPAIGLDLSVAAGVTINAANPSTDYRSGNEAHLEWAAEQHFGPRFSAGLVGYHYRQLTGDSGRGASLGPFRGRTRALGATLAWNFPGARPWSLRLKAYKEQGAYNRLEGHAAYLTLSVPLASF</sequence>
<evidence type="ECO:0000313" key="2">
    <source>
        <dbReference type="Proteomes" id="UP000077748"/>
    </source>
</evidence>
<evidence type="ECO:0000313" key="1">
    <source>
        <dbReference type="EMBL" id="ANI15207.1"/>
    </source>
</evidence>
<protein>
    <submittedName>
        <fullName evidence="1">Phenol degradation protein meta</fullName>
    </submittedName>
</protein>
<proteinExistence type="predicted"/>
<dbReference type="InterPro" id="IPR025737">
    <property type="entry name" value="FApF"/>
</dbReference>